<dbReference type="EMBL" id="JAGFBR010000004">
    <property type="protein sequence ID" value="KAH0468531.1"/>
    <property type="molecule type" value="Genomic_DNA"/>
</dbReference>
<evidence type="ECO:0000313" key="2">
    <source>
        <dbReference type="EMBL" id="KAH0468531.1"/>
    </source>
</evidence>
<feature type="region of interest" description="Disordered" evidence="1">
    <location>
        <begin position="284"/>
        <end position="311"/>
    </location>
</feature>
<dbReference type="Proteomes" id="UP000775213">
    <property type="component" value="Unassembled WGS sequence"/>
</dbReference>
<name>A0AAV7HIZ8_DENCH</name>
<proteinExistence type="predicted"/>
<feature type="compositionally biased region" description="Basic and acidic residues" evidence="1">
    <location>
        <begin position="284"/>
        <end position="302"/>
    </location>
</feature>
<organism evidence="2 3">
    <name type="scientific">Dendrobium chrysotoxum</name>
    <name type="common">Orchid</name>
    <dbReference type="NCBI Taxonomy" id="161865"/>
    <lineage>
        <taxon>Eukaryota</taxon>
        <taxon>Viridiplantae</taxon>
        <taxon>Streptophyta</taxon>
        <taxon>Embryophyta</taxon>
        <taxon>Tracheophyta</taxon>
        <taxon>Spermatophyta</taxon>
        <taxon>Magnoliopsida</taxon>
        <taxon>Liliopsida</taxon>
        <taxon>Asparagales</taxon>
        <taxon>Orchidaceae</taxon>
        <taxon>Epidendroideae</taxon>
        <taxon>Malaxideae</taxon>
        <taxon>Dendrobiinae</taxon>
        <taxon>Dendrobium</taxon>
    </lineage>
</organism>
<protein>
    <submittedName>
        <fullName evidence="2">Uncharacterized protein</fullName>
    </submittedName>
</protein>
<feature type="region of interest" description="Disordered" evidence="1">
    <location>
        <begin position="232"/>
        <end position="252"/>
    </location>
</feature>
<evidence type="ECO:0000313" key="3">
    <source>
        <dbReference type="Proteomes" id="UP000775213"/>
    </source>
</evidence>
<evidence type="ECO:0000256" key="1">
    <source>
        <dbReference type="SAM" id="MobiDB-lite"/>
    </source>
</evidence>
<gene>
    <name evidence="2" type="ORF">IEQ34_003564</name>
</gene>
<dbReference type="AlphaFoldDB" id="A0AAV7HIZ8"/>
<sequence>MLNKRRKGYQKGAAVGTVEGAEAEVDSSSELSAITSFPNNARKEASVNRMWEGVTLEAAYLRTILDHHVRYDQKIENTMTYPISPPEYVCASGINIIVRNAGTASFASPHSISLTNFIIIIPTITSAGPTAQVGTLVNTGVKNMAATKHTAVATAVNPVLPPSFIPAVDSMYVVIVVVPIAAPTIVDPASTKNALYSPSNPPFSSANPAYSAIEYIDPVVSRMSTYKRAYASRDQAGQAATEAEGRDGEEERAFEHDGCKRCTVGERAGAVKAHHVEGEKCVGAHSGGEGKGKIREDTHGKGTDGGGSGSRDNEVAFGFREAAIVARVALEAAVRIILDDIHIVLDDQKSQIVQAETADFELIVQDDLEIILDDLGRPVEI</sequence>
<keyword evidence="3" id="KW-1185">Reference proteome</keyword>
<accession>A0AAV7HIZ8</accession>
<reference evidence="2 3" key="1">
    <citation type="journal article" date="2021" name="Hortic Res">
        <title>Chromosome-scale assembly of the Dendrobium chrysotoxum genome enhances the understanding of orchid evolution.</title>
        <authorList>
            <person name="Zhang Y."/>
            <person name="Zhang G.Q."/>
            <person name="Zhang D."/>
            <person name="Liu X.D."/>
            <person name="Xu X.Y."/>
            <person name="Sun W.H."/>
            <person name="Yu X."/>
            <person name="Zhu X."/>
            <person name="Wang Z.W."/>
            <person name="Zhao X."/>
            <person name="Zhong W.Y."/>
            <person name="Chen H."/>
            <person name="Yin W.L."/>
            <person name="Huang T."/>
            <person name="Niu S.C."/>
            <person name="Liu Z.J."/>
        </authorList>
    </citation>
    <scope>NUCLEOTIDE SEQUENCE [LARGE SCALE GENOMIC DNA]</scope>
    <source>
        <strain evidence="2">Lindl</strain>
    </source>
</reference>
<feature type="compositionally biased region" description="Basic and acidic residues" evidence="1">
    <location>
        <begin position="243"/>
        <end position="252"/>
    </location>
</feature>
<comment type="caution">
    <text evidence="2">The sequence shown here is derived from an EMBL/GenBank/DDBJ whole genome shotgun (WGS) entry which is preliminary data.</text>
</comment>